<dbReference type="InterPro" id="IPR044861">
    <property type="entry name" value="IPNS-like_FE2OG_OXY"/>
</dbReference>
<evidence type="ECO:0000256" key="3">
    <source>
        <dbReference type="ARBA" id="ARBA00023002"/>
    </source>
</evidence>
<dbReference type="InterPro" id="IPR005123">
    <property type="entry name" value="Oxoglu/Fe-dep_dioxygenase_dom"/>
</dbReference>
<keyword evidence="2 5" id="KW-0479">Metal-binding</keyword>
<dbReference type="PANTHER" id="PTHR10209:SF751">
    <property type="entry name" value="OS06G0255100 PROTEIN"/>
    <property type="match status" value="1"/>
</dbReference>
<proteinExistence type="inferred from homology"/>
<dbReference type="PANTHER" id="PTHR10209">
    <property type="entry name" value="OXIDOREDUCTASE, 2OG-FE II OXYGENASE FAMILY PROTEIN"/>
    <property type="match status" value="1"/>
</dbReference>
<feature type="domain" description="Fe2OG dioxygenase" evidence="6">
    <location>
        <begin position="221"/>
        <end position="307"/>
    </location>
</feature>
<sequence>MASPSPAVAVASSSPPVPQPDRAALLKAFDESRAGVRGIVESGVSSVPELFVHSSDPYASAPLAPPGVSIPVVDLSLPAPLAAAAAAEAARRWGFFHLTNHHGVLGVPEAHPARALAAMRAFNELPPAERAAHYSRAVVADGGGFSYYSNVDLFRSPAASWRDTIDIAFGTGTQRADPAHIPAVCRDELLEWDAHVTAVGRVVLELLCGGLGLDPAAVEELSRTCLEGKVMVCHYYPVCPEPERTMGIVAHTDPGVLAVLAQDSVGGLQVKHADDEGNSQWVDVRPVPGSLVVNVGDLLQVSYLRRI</sequence>
<evidence type="ECO:0000256" key="2">
    <source>
        <dbReference type="ARBA" id="ARBA00022723"/>
    </source>
</evidence>
<dbReference type="GO" id="GO:0051213">
    <property type="term" value="F:dioxygenase activity"/>
    <property type="evidence" value="ECO:0007669"/>
    <property type="project" value="UniProtKB-ARBA"/>
</dbReference>
<evidence type="ECO:0000256" key="1">
    <source>
        <dbReference type="ARBA" id="ARBA00008056"/>
    </source>
</evidence>
<reference evidence="7" key="2">
    <citation type="submission" date="2021-12" db="EMBL/GenBank/DDBJ databases">
        <title>Resequencing data analysis of finger millet.</title>
        <authorList>
            <person name="Hatakeyama M."/>
            <person name="Aluri S."/>
            <person name="Balachadran M.T."/>
            <person name="Sivarajan S.R."/>
            <person name="Poveda L."/>
            <person name="Shimizu-Inatsugi R."/>
            <person name="Schlapbach R."/>
            <person name="Sreeman S.M."/>
            <person name="Shimizu K.K."/>
        </authorList>
    </citation>
    <scope>NUCLEOTIDE SEQUENCE</scope>
</reference>
<keyword evidence="3 5" id="KW-0560">Oxidoreductase</keyword>
<dbReference type="SUPFAM" id="SSF51197">
    <property type="entry name" value="Clavaminate synthase-like"/>
    <property type="match status" value="1"/>
</dbReference>
<dbReference type="Proteomes" id="UP001054889">
    <property type="component" value="Unassembled WGS sequence"/>
</dbReference>
<gene>
    <name evidence="7" type="primary">ga17299</name>
    <name evidence="7" type="ORF">PR202_ga17299</name>
</gene>
<accession>A0AAV5CQ64</accession>
<evidence type="ECO:0000259" key="6">
    <source>
        <dbReference type="PROSITE" id="PS51471"/>
    </source>
</evidence>
<dbReference type="Gene3D" id="2.60.120.330">
    <property type="entry name" value="B-lactam Antibiotic, Isopenicillin N Synthase, Chain"/>
    <property type="match status" value="1"/>
</dbReference>
<dbReference type="Pfam" id="PF03171">
    <property type="entry name" value="2OG-FeII_Oxy"/>
    <property type="match status" value="1"/>
</dbReference>
<evidence type="ECO:0000256" key="5">
    <source>
        <dbReference type="RuleBase" id="RU003682"/>
    </source>
</evidence>
<organism evidence="7 8">
    <name type="scientific">Eleusine coracana subsp. coracana</name>
    <dbReference type="NCBI Taxonomy" id="191504"/>
    <lineage>
        <taxon>Eukaryota</taxon>
        <taxon>Viridiplantae</taxon>
        <taxon>Streptophyta</taxon>
        <taxon>Embryophyta</taxon>
        <taxon>Tracheophyta</taxon>
        <taxon>Spermatophyta</taxon>
        <taxon>Magnoliopsida</taxon>
        <taxon>Liliopsida</taxon>
        <taxon>Poales</taxon>
        <taxon>Poaceae</taxon>
        <taxon>PACMAD clade</taxon>
        <taxon>Chloridoideae</taxon>
        <taxon>Cynodonteae</taxon>
        <taxon>Eleusininae</taxon>
        <taxon>Eleusine</taxon>
    </lineage>
</organism>
<reference evidence="7" key="1">
    <citation type="journal article" date="2018" name="DNA Res.">
        <title>Multiple hybrid de novo genome assembly of finger millet, an orphan allotetraploid crop.</title>
        <authorList>
            <person name="Hatakeyama M."/>
            <person name="Aluri S."/>
            <person name="Balachadran M.T."/>
            <person name="Sivarajan S.R."/>
            <person name="Patrignani A."/>
            <person name="Gruter S."/>
            <person name="Poveda L."/>
            <person name="Shimizu-Inatsugi R."/>
            <person name="Baeten J."/>
            <person name="Francoijs K.J."/>
            <person name="Nataraja K.N."/>
            <person name="Reddy Y.A.N."/>
            <person name="Phadnis S."/>
            <person name="Ravikumar R.L."/>
            <person name="Schlapbach R."/>
            <person name="Sreeman S.M."/>
            <person name="Shimizu K.K."/>
        </authorList>
    </citation>
    <scope>NUCLEOTIDE SEQUENCE</scope>
</reference>
<keyword evidence="4 5" id="KW-0408">Iron</keyword>
<evidence type="ECO:0000313" key="7">
    <source>
        <dbReference type="EMBL" id="GJN00135.1"/>
    </source>
</evidence>
<dbReference type="InterPro" id="IPR027443">
    <property type="entry name" value="IPNS-like_sf"/>
</dbReference>
<protein>
    <recommendedName>
        <fullName evidence="6">Fe2OG dioxygenase domain-containing protein</fullName>
    </recommendedName>
</protein>
<dbReference type="EMBL" id="BQKI01000008">
    <property type="protein sequence ID" value="GJN00135.1"/>
    <property type="molecule type" value="Genomic_DNA"/>
</dbReference>
<comment type="similarity">
    <text evidence="1 5">Belongs to the iron/ascorbate-dependent oxidoreductase family.</text>
</comment>
<dbReference type="InterPro" id="IPR026992">
    <property type="entry name" value="DIOX_N"/>
</dbReference>
<dbReference type="Pfam" id="PF14226">
    <property type="entry name" value="DIOX_N"/>
    <property type="match status" value="1"/>
</dbReference>
<evidence type="ECO:0000313" key="8">
    <source>
        <dbReference type="Proteomes" id="UP001054889"/>
    </source>
</evidence>
<comment type="caution">
    <text evidence="7">The sequence shown here is derived from an EMBL/GenBank/DDBJ whole genome shotgun (WGS) entry which is preliminary data.</text>
</comment>
<keyword evidence="8" id="KW-1185">Reference proteome</keyword>
<name>A0AAV5CQ64_ELECO</name>
<dbReference type="FunFam" id="2.60.120.330:FF:000026">
    <property type="entry name" value="DIBOA-glucoside dioxygenase BX6"/>
    <property type="match status" value="1"/>
</dbReference>
<dbReference type="GO" id="GO:0046872">
    <property type="term" value="F:metal ion binding"/>
    <property type="evidence" value="ECO:0007669"/>
    <property type="project" value="UniProtKB-KW"/>
</dbReference>
<dbReference type="AlphaFoldDB" id="A0AAV5CQ64"/>
<evidence type="ECO:0000256" key="4">
    <source>
        <dbReference type="ARBA" id="ARBA00023004"/>
    </source>
</evidence>
<dbReference type="PROSITE" id="PS51471">
    <property type="entry name" value="FE2OG_OXY"/>
    <property type="match status" value="1"/>
</dbReference>